<sequence length="21" mass="2396">MLLHHLGSMCHRENISCQASK</sequence>
<accession>A0A0A8ZPD5</accession>
<organism evidence="1">
    <name type="scientific">Arundo donax</name>
    <name type="common">Giant reed</name>
    <name type="synonym">Donax arundinaceus</name>
    <dbReference type="NCBI Taxonomy" id="35708"/>
    <lineage>
        <taxon>Eukaryota</taxon>
        <taxon>Viridiplantae</taxon>
        <taxon>Streptophyta</taxon>
        <taxon>Embryophyta</taxon>
        <taxon>Tracheophyta</taxon>
        <taxon>Spermatophyta</taxon>
        <taxon>Magnoliopsida</taxon>
        <taxon>Liliopsida</taxon>
        <taxon>Poales</taxon>
        <taxon>Poaceae</taxon>
        <taxon>PACMAD clade</taxon>
        <taxon>Arundinoideae</taxon>
        <taxon>Arundineae</taxon>
        <taxon>Arundo</taxon>
    </lineage>
</organism>
<reference evidence="1" key="1">
    <citation type="submission" date="2014-09" db="EMBL/GenBank/DDBJ databases">
        <authorList>
            <person name="Magalhaes I.L.F."/>
            <person name="Oliveira U."/>
            <person name="Santos F.R."/>
            <person name="Vidigal T.H.D.A."/>
            <person name="Brescovit A.D."/>
            <person name="Santos A.J."/>
        </authorList>
    </citation>
    <scope>NUCLEOTIDE SEQUENCE</scope>
    <source>
        <tissue evidence="1">Shoot tissue taken approximately 20 cm above the soil surface</tissue>
    </source>
</reference>
<dbReference type="EMBL" id="GBRH01259305">
    <property type="protein sequence ID" value="JAD38590.1"/>
    <property type="molecule type" value="Transcribed_RNA"/>
</dbReference>
<dbReference type="AlphaFoldDB" id="A0A0A8ZPD5"/>
<evidence type="ECO:0000313" key="1">
    <source>
        <dbReference type="EMBL" id="JAD38590.1"/>
    </source>
</evidence>
<protein>
    <submittedName>
        <fullName evidence="1">Uncharacterized protein</fullName>
    </submittedName>
</protein>
<proteinExistence type="predicted"/>
<reference evidence="1" key="2">
    <citation type="journal article" date="2015" name="Data Brief">
        <title>Shoot transcriptome of the giant reed, Arundo donax.</title>
        <authorList>
            <person name="Barrero R.A."/>
            <person name="Guerrero F.D."/>
            <person name="Moolhuijzen P."/>
            <person name="Goolsby J.A."/>
            <person name="Tidwell J."/>
            <person name="Bellgard S.E."/>
            <person name="Bellgard M.I."/>
        </authorList>
    </citation>
    <scope>NUCLEOTIDE SEQUENCE</scope>
    <source>
        <tissue evidence="1">Shoot tissue taken approximately 20 cm above the soil surface</tissue>
    </source>
</reference>
<name>A0A0A8ZPD5_ARUDO</name>